<dbReference type="GO" id="GO:0006367">
    <property type="term" value="P:transcription initiation at RNA polymerase II promoter"/>
    <property type="evidence" value="ECO:0007669"/>
    <property type="project" value="InterPro"/>
</dbReference>
<accession>A0AAN7T7V7</accession>
<protein>
    <recommendedName>
        <fullName evidence="10">Transcription initiation factor IIF subunit alpha</fullName>
    </recommendedName>
</protein>
<sequence>MSAPSVNPITAKAPPMPRKKAPVSIFNPKKKPAARKPATSAVASGPAPVSGNQPVAAPPPPANATSVPATAPKEDEAPFGYRDYPIVITKSALMKGLHYHGFRMMNGTDAKGQQNKVDPSDEKQFTRPVRLYRRRPQDKPEAADLSDVASGVDDKDREAREIKRAERQAEREANQALIAPTGESSKRQIKKKPQKKVEDVYWDENNAKNQAKSKLRYEEARPWHLEDFDSKNRWVGSYQEPLSNKHVMLEVTQADNFNMVPVEKWYRMTRVDRVKLYDDATVQKMMDPKYRPPRWLLHGKDESEVAAIAKKHAIAAKREELAQRGQLPRKKNVDDDGPSIKQEEYRGDVDEIDFEYNDEFQDDDEGFLWGDANDDEAKDVEKRVRDERRQAGLPDADVKGADQEDWINEEKDQKNAEDDERKRQKKMRKQLKRKESRFEYESDEDGNIYMSSSDSENSEEEREREAEEAKKREAETAAGEKSGTSSKGSNTPSAREEKKNMKREADVSDASGNEGSRKKVRLNGSGSGAGTSQLSPDAAKRILSGYGSGSETDNSRAHGPSSSQKGTGPSAKKLLLKNSPPGSPRDGTPSGSRAQSPARPAGEGFPTLEEIKAAIPPEGIHISKITQPFKVRVGSRSKEFIAMVKSLCIVRNGILIPLDVVRAQEEAERLRLEGEKRVGGQ</sequence>
<dbReference type="InterPro" id="IPR008851">
    <property type="entry name" value="TFIIF-alpha"/>
</dbReference>
<keyword evidence="3" id="KW-0805">Transcription regulation</keyword>
<evidence type="ECO:0008006" key="10">
    <source>
        <dbReference type="Google" id="ProtNLM"/>
    </source>
</evidence>
<evidence type="ECO:0000256" key="5">
    <source>
        <dbReference type="ARBA" id="ARBA00023163"/>
    </source>
</evidence>
<dbReference type="EMBL" id="JAVRRL010000134">
    <property type="protein sequence ID" value="KAK5107204.1"/>
    <property type="molecule type" value="Genomic_DNA"/>
</dbReference>
<feature type="region of interest" description="Disordered" evidence="7">
    <location>
        <begin position="361"/>
        <end position="606"/>
    </location>
</feature>
<keyword evidence="5" id="KW-0804">Transcription</keyword>
<evidence type="ECO:0000313" key="8">
    <source>
        <dbReference type="EMBL" id="KAK5107204.1"/>
    </source>
</evidence>
<dbReference type="GO" id="GO:0003677">
    <property type="term" value="F:DNA binding"/>
    <property type="evidence" value="ECO:0007669"/>
    <property type="project" value="UniProtKB-KW"/>
</dbReference>
<dbReference type="PANTHER" id="PTHR13011:SF0">
    <property type="entry name" value="GENERAL TRANSCRIPTION FACTOR IIF SUBUNIT 1"/>
    <property type="match status" value="1"/>
</dbReference>
<dbReference type="GO" id="GO:0001096">
    <property type="term" value="F:TFIIF-class transcription factor complex binding"/>
    <property type="evidence" value="ECO:0007669"/>
    <property type="project" value="TreeGrafter"/>
</dbReference>
<feature type="compositionally biased region" description="Acidic residues" evidence="7">
    <location>
        <begin position="361"/>
        <end position="378"/>
    </location>
</feature>
<name>A0AAN7T7V7_9PEZI</name>
<keyword evidence="4" id="KW-0238">DNA-binding</keyword>
<proteinExistence type="inferred from homology"/>
<dbReference type="GO" id="GO:0016251">
    <property type="term" value="F:RNA polymerase II general transcription initiation factor activity"/>
    <property type="evidence" value="ECO:0007669"/>
    <property type="project" value="TreeGrafter"/>
</dbReference>
<dbReference type="Proteomes" id="UP001310890">
    <property type="component" value="Unassembled WGS sequence"/>
</dbReference>
<feature type="compositionally biased region" description="Basic and acidic residues" evidence="7">
    <location>
        <begin position="379"/>
        <end position="422"/>
    </location>
</feature>
<comment type="similarity">
    <text evidence="2">Belongs to the TFIIF alpha subunit family.</text>
</comment>
<organism evidence="8 9">
    <name type="scientific">Meristemomyces frigidus</name>
    <dbReference type="NCBI Taxonomy" id="1508187"/>
    <lineage>
        <taxon>Eukaryota</taxon>
        <taxon>Fungi</taxon>
        <taxon>Dikarya</taxon>
        <taxon>Ascomycota</taxon>
        <taxon>Pezizomycotina</taxon>
        <taxon>Dothideomycetes</taxon>
        <taxon>Dothideomycetidae</taxon>
        <taxon>Mycosphaerellales</taxon>
        <taxon>Teratosphaeriaceae</taxon>
        <taxon>Meristemomyces</taxon>
    </lineage>
</organism>
<feature type="compositionally biased region" description="Basic residues" evidence="7">
    <location>
        <begin position="423"/>
        <end position="435"/>
    </location>
</feature>
<feature type="compositionally biased region" description="Polar residues" evidence="7">
    <location>
        <begin position="482"/>
        <end position="493"/>
    </location>
</feature>
<dbReference type="GO" id="GO:0032968">
    <property type="term" value="P:positive regulation of transcription elongation by RNA polymerase II"/>
    <property type="evidence" value="ECO:0007669"/>
    <property type="project" value="InterPro"/>
</dbReference>
<comment type="subcellular location">
    <subcellularLocation>
        <location evidence="1">Nucleus</location>
    </subcellularLocation>
</comment>
<evidence type="ECO:0000256" key="1">
    <source>
        <dbReference type="ARBA" id="ARBA00004123"/>
    </source>
</evidence>
<reference evidence="8" key="1">
    <citation type="submission" date="2023-08" db="EMBL/GenBank/DDBJ databases">
        <title>Black Yeasts Isolated from many extreme environments.</title>
        <authorList>
            <person name="Coleine C."/>
            <person name="Stajich J.E."/>
            <person name="Selbmann L."/>
        </authorList>
    </citation>
    <scope>NUCLEOTIDE SEQUENCE</scope>
    <source>
        <strain evidence="8">CCFEE 5401</strain>
    </source>
</reference>
<evidence type="ECO:0000256" key="2">
    <source>
        <dbReference type="ARBA" id="ARBA00005249"/>
    </source>
</evidence>
<dbReference type="SUPFAM" id="SSF50916">
    <property type="entry name" value="Rap30/74 interaction domains"/>
    <property type="match status" value="1"/>
</dbReference>
<evidence type="ECO:0000256" key="3">
    <source>
        <dbReference type="ARBA" id="ARBA00023015"/>
    </source>
</evidence>
<gene>
    <name evidence="8" type="ORF">LTR62_001650</name>
</gene>
<evidence type="ECO:0000256" key="7">
    <source>
        <dbReference type="SAM" id="MobiDB-lite"/>
    </source>
</evidence>
<dbReference type="PANTHER" id="PTHR13011">
    <property type="entry name" value="TFIIF-ALPHA"/>
    <property type="match status" value="1"/>
</dbReference>
<evidence type="ECO:0000313" key="9">
    <source>
        <dbReference type="Proteomes" id="UP001310890"/>
    </source>
</evidence>
<evidence type="ECO:0000256" key="6">
    <source>
        <dbReference type="ARBA" id="ARBA00023242"/>
    </source>
</evidence>
<dbReference type="GO" id="GO:0005674">
    <property type="term" value="C:transcription factor TFIIF complex"/>
    <property type="evidence" value="ECO:0007669"/>
    <property type="project" value="TreeGrafter"/>
</dbReference>
<feature type="compositionally biased region" description="Basic and acidic residues" evidence="7">
    <location>
        <begin position="152"/>
        <end position="173"/>
    </location>
</feature>
<feature type="compositionally biased region" description="Basic and acidic residues" evidence="7">
    <location>
        <begin position="461"/>
        <end position="475"/>
    </location>
</feature>
<dbReference type="InterPro" id="IPR011039">
    <property type="entry name" value="TFIIF_interaction"/>
</dbReference>
<feature type="compositionally biased region" description="Basic and acidic residues" evidence="7">
    <location>
        <begin position="494"/>
        <end position="506"/>
    </location>
</feature>
<keyword evidence="6" id="KW-0539">Nucleus</keyword>
<feature type="region of interest" description="Disordered" evidence="7">
    <location>
        <begin position="107"/>
        <end position="192"/>
    </location>
</feature>
<feature type="region of interest" description="Disordered" evidence="7">
    <location>
        <begin position="319"/>
        <end position="348"/>
    </location>
</feature>
<evidence type="ECO:0000256" key="4">
    <source>
        <dbReference type="ARBA" id="ARBA00023125"/>
    </source>
</evidence>
<dbReference type="AlphaFoldDB" id="A0AAN7T7V7"/>
<comment type="caution">
    <text evidence="8">The sequence shown here is derived from an EMBL/GenBank/DDBJ whole genome shotgun (WGS) entry which is preliminary data.</text>
</comment>
<feature type="region of interest" description="Disordered" evidence="7">
    <location>
        <begin position="1"/>
        <end position="78"/>
    </location>
</feature>